<sequence>MKKIIIGALSLGIVAAGGVTVAQAQSDQMEMPNEQVMDMSDMHQEMLESNGEINFGQAKKFMSDMHPEWNTKEMKQMYQSMHGTNGAAPSANFKHMNMNMNMNK</sequence>
<evidence type="ECO:0000256" key="1">
    <source>
        <dbReference type="SAM" id="SignalP"/>
    </source>
</evidence>
<gene>
    <name evidence="2" type="ORF">GLW05_19460</name>
</gene>
<dbReference type="OrthoDB" id="2166958at2"/>
<reference evidence="2 3" key="1">
    <citation type="submission" date="2019-11" db="EMBL/GenBank/DDBJ databases">
        <title>Genome sequences of 17 halophilic strains isolated from different environments.</title>
        <authorList>
            <person name="Furrow R.E."/>
        </authorList>
    </citation>
    <scope>NUCLEOTIDE SEQUENCE [LARGE SCALE GENOMIC DNA]</scope>
    <source>
        <strain evidence="2 3">22514_16_FS</strain>
    </source>
</reference>
<organism evidence="2 3">
    <name type="scientific">Pontibacillus yanchengensis</name>
    <dbReference type="NCBI Taxonomy" id="462910"/>
    <lineage>
        <taxon>Bacteria</taxon>
        <taxon>Bacillati</taxon>
        <taxon>Bacillota</taxon>
        <taxon>Bacilli</taxon>
        <taxon>Bacillales</taxon>
        <taxon>Bacillaceae</taxon>
        <taxon>Pontibacillus</taxon>
    </lineage>
</organism>
<dbReference type="EMBL" id="WMEQ01000021">
    <property type="protein sequence ID" value="MYL35754.1"/>
    <property type="molecule type" value="Genomic_DNA"/>
</dbReference>
<feature type="signal peptide" evidence="1">
    <location>
        <begin position="1"/>
        <end position="24"/>
    </location>
</feature>
<accession>A0A6I5A636</accession>
<feature type="chain" id="PRO_5026321402" description="DUF2680 domain-containing protein" evidence="1">
    <location>
        <begin position="25"/>
        <end position="104"/>
    </location>
</feature>
<protein>
    <recommendedName>
        <fullName evidence="4">DUF2680 domain-containing protein</fullName>
    </recommendedName>
</protein>
<dbReference type="RefSeq" id="WP_160910210.1">
    <property type="nucleotide sequence ID" value="NZ_WMEQ01000021.1"/>
</dbReference>
<evidence type="ECO:0000313" key="3">
    <source>
        <dbReference type="Proteomes" id="UP000468638"/>
    </source>
</evidence>
<name>A0A6I5A636_9BACI</name>
<dbReference type="Proteomes" id="UP000468638">
    <property type="component" value="Unassembled WGS sequence"/>
</dbReference>
<evidence type="ECO:0008006" key="4">
    <source>
        <dbReference type="Google" id="ProtNLM"/>
    </source>
</evidence>
<keyword evidence="1" id="KW-0732">Signal</keyword>
<comment type="caution">
    <text evidence="2">The sequence shown here is derived from an EMBL/GenBank/DDBJ whole genome shotgun (WGS) entry which is preliminary data.</text>
</comment>
<dbReference type="AlphaFoldDB" id="A0A6I5A636"/>
<proteinExistence type="predicted"/>
<evidence type="ECO:0000313" key="2">
    <source>
        <dbReference type="EMBL" id="MYL35754.1"/>
    </source>
</evidence>